<reference evidence="3" key="2">
    <citation type="submission" date="2021-04" db="EMBL/GenBank/DDBJ databases">
        <authorList>
            <person name="Gilroy R."/>
        </authorList>
    </citation>
    <scope>NUCLEOTIDE SEQUENCE</scope>
    <source>
        <strain evidence="3">ChiGjej6B6-1540</strain>
    </source>
</reference>
<evidence type="ECO:0000313" key="3">
    <source>
        <dbReference type="EMBL" id="HIW94778.1"/>
    </source>
</evidence>
<dbReference type="InterPro" id="IPR020053">
    <property type="entry name" value="Ribosome-bd_factorA_CS"/>
</dbReference>
<dbReference type="InterPro" id="IPR015946">
    <property type="entry name" value="KH_dom-like_a/b"/>
</dbReference>
<dbReference type="Gene3D" id="3.30.300.20">
    <property type="match status" value="1"/>
</dbReference>
<dbReference type="NCBIfam" id="TIGR00082">
    <property type="entry name" value="rbfA"/>
    <property type="match status" value="1"/>
</dbReference>
<comment type="function">
    <text evidence="2">One of several proteins that assist in the late maturation steps of the functional core of the 30S ribosomal subunit. Associates with free 30S ribosomal subunits (but not with 30S subunits that are part of 70S ribosomes or polysomes). Required for efficient processing of 16S rRNA. May interact with the 5'-terminal helix region of 16S rRNA.</text>
</comment>
<dbReference type="AlphaFoldDB" id="A0A9D1RWX7"/>
<dbReference type="EMBL" id="DXGA01000209">
    <property type="protein sequence ID" value="HIW94778.1"/>
    <property type="molecule type" value="Genomic_DNA"/>
</dbReference>
<evidence type="ECO:0000256" key="2">
    <source>
        <dbReference type="HAMAP-Rule" id="MF_00003"/>
    </source>
</evidence>
<keyword evidence="2" id="KW-0963">Cytoplasm</keyword>
<reference evidence="3" key="1">
    <citation type="journal article" date="2021" name="PeerJ">
        <title>Extensive microbial diversity within the chicken gut microbiome revealed by metagenomics and culture.</title>
        <authorList>
            <person name="Gilroy R."/>
            <person name="Ravi A."/>
            <person name="Getino M."/>
            <person name="Pursley I."/>
            <person name="Horton D.L."/>
            <person name="Alikhan N.F."/>
            <person name="Baker D."/>
            <person name="Gharbi K."/>
            <person name="Hall N."/>
            <person name="Watson M."/>
            <person name="Adriaenssens E.M."/>
            <person name="Foster-Nyarko E."/>
            <person name="Jarju S."/>
            <person name="Secka A."/>
            <person name="Antonio M."/>
            <person name="Oren A."/>
            <person name="Chaudhuri R.R."/>
            <person name="La Ragione R."/>
            <person name="Hildebrand F."/>
            <person name="Pallen M.J."/>
        </authorList>
    </citation>
    <scope>NUCLEOTIDE SEQUENCE</scope>
    <source>
        <strain evidence="3">ChiGjej6B6-1540</strain>
    </source>
</reference>
<dbReference type="Pfam" id="PF02033">
    <property type="entry name" value="RBFA"/>
    <property type="match status" value="1"/>
</dbReference>
<comment type="subcellular location">
    <subcellularLocation>
        <location evidence="2">Cytoplasm</location>
    </subcellularLocation>
</comment>
<dbReference type="SUPFAM" id="SSF89919">
    <property type="entry name" value="Ribosome-binding factor A, RbfA"/>
    <property type="match status" value="1"/>
</dbReference>
<dbReference type="Proteomes" id="UP000824192">
    <property type="component" value="Unassembled WGS sequence"/>
</dbReference>
<dbReference type="HAMAP" id="MF_00003">
    <property type="entry name" value="RbfA"/>
    <property type="match status" value="1"/>
</dbReference>
<comment type="similarity">
    <text evidence="2">Belongs to the RbfA family.</text>
</comment>
<comment type="subunit">
    <text evidence="2">Monomer. Binds 30S ribosomal subunits, but not 50S ribosomal subunits or 70S ribosomes.</text>
</comment>
<dbReference type="InterPro" id="IPR023799">
    <property type="entry name" value="RbfA_dom_sf"/>
</dbReference>
<dbReference type="GO" id="GO:0030490">
    <property type="term" value="P:maturation of SSU-rRNA"/>
    <property type="evidence" value="ECO:0007669"/>
    <property type="project" value="UniProtKB-UniRule"/>
</dbReference>
<accession>A0A9D1RWX7</accession>
<evidence type="ECO:0000313" key="4">
    <source>
        <dbReference type="Proteomes" id="UP000824192"/>
    </source>
</evidence>
<organism evidence="3 4">
    <name type="scientific">Candidatus Flavonifractor merdipullorum</name>
    <dbReference type="NCBI Taxonomy" id="2838590"/>
    <lineage>
        <taxon>Bacteria</taxon>
        <taxon>Bacillati</taxon>
        <taxon>Bacillota</taxon>
        <taxon>Clostridia</taxon>
        <taxon>Eubacteriales</taxon>
        <taxon>Oscillospiraceae</taxon>
        <taxon>Flavonifractor</taxon>
    </lineage>
</organism>
<proteinExistence type="inferred from homology"/>
<dbReference type="PROSITE" id="PS01319">
    <property type="entry name" value="RBFA"/>
    <property type="match status" value="1"/>
</dbReference>
<name>A0A9D1RWX7_9FIRM</name>
<dbReference type="PANTHER" id="PTHR33515:SF1">
    <property type="entry name" value="RIBOSOME-BINDING FACTOR A, CHLOROPLASTIC-RELATED"/>
    <property type="match status" value="1"/>
</dbReference>
<evidence type="ECO:0000256" key="1">
    <source>
        <dbReference type="ARBA" id="ARBA00022517"/>
    </source>
</evidence>
<dbReference type="PANTHER" id="PTHR33515">
    <property type="entry name" value="RIBOSOME-BINDING FACTOR A, CHLOROPLASTIC-RELATED"/>
    <property type="match status" value="1"/>
</dbReference>
<comment type="caution">
    <text evidence="3">The sequence shown here is derived from an EMBL/GenBank/DDBJ whole genome shotgun (WGS) entry which is preliminary data.</text>
</comment>
<sequence length="129" mass="14438">MASNRIGRINEEIQRELATLIRTVKDPRVHGLVSITAVETTPDLRFCKVHVSVLDKSDVKEVVKGLKSAAGYLRRELGRALNLRYTPELQFVEDDSIDQGAHILSLLRDETVVKPANPANAHIVLEEEE</sequence>
<keyword evidence="1 2" id="KW-0690">Ribosome biogenesis</keyword>
<dbReference type="InterPro" id="IPR000238">
    <property type="entry name" value="RbfA"/>
</dbReference>
<dbReference type="GO" id="GO:0043024">
    <property type="term" value="F:ribosomal small subunit binding"/>
    <property type="evidence" value="ECO:0007669"/>
    <property type="project" value="TreeGrafter"/>
</dbReference>
<dbReference type="GO" id="GO:0005829">
    <property type="term" value="C:cytosol"/>
    <property type="evidence" value="ECO:0007669"/>
    <property type="project" value="TreeGrafter"/>
</dbReference>
<protein>
    <recommendedName>
        <fullName evidence="2">Ribosome-binding factor A</fullName>
    </recommendedName>
</protein>
<gene>
    <name evidence="2 3" type="primary">rbfA</name>
    <name evidence="3" type="ORF">H9868_09625</name>
</gene>